<reference evidence="2" key="1">
    <citation type="journal article" date="2014" name="Science">
        <title>Ancient hybridizations among the ancestral genomes of bread wheat.</title>
        <authorList>
            <consortium name="International Wheat Genome Sequencing Consortium,"/>
            <person name="Marcussen T."/>
            <person name="Sandve S.R."/>
            <person name="Heier L."/>
            <person name="Spannagl M."/>
            <person name="Pfeifer M."/>
            <person name="Jakobsen K.S."/>
            <person name="Wulff B.B."/>
            <person name="Steuernagel B."/>
            <person name="Mayer K.F."/>
            <person name="Olsen O.A."/>
        </authorList>
    </citation>
    <scope>NUCLEOTIDE SEQUENCE [LARGE SCALE GENOMIC DNA]</scope>
    <source>
        <strain evidence="2">cv. AL8/78</strain>
    </source>
</reference>
<dbReference type="EnsemblPlants" id="AET6Gv20151300.4">
    <property type="protein sequence ID" value="AET6Gv20151300.4"/>
    <property type="gene ID" value="AET6Gv20151300"/>
</dbReference>
<proteinExistence type="predicted"/>
<reference evidence="2" key="2">
    <citation type="journal article" date="2017" name="Nat. Plants">
        <title>The Aegilops tauschii genome reveals multiple impacts of transposons.</title>
        <authorList>
            <person name="Zhao G."/>
            <person name="Zou C."/>
            <person name="Li K."/>
            <person name="Wang K."/>
            <person name="Li T."/>
            <person name="Gao L."/>
            <person name="Zhang X."/>
            <person name="Wang H."/>
            <person name="Yang Z."/>
            <person name="Liu X."/>
            <person name="Jiang W."/>
            <person name="Mao L."/>
            <person name="Kong X."/>
            <person name="Jiao Y."/>
            <person name="Jia J."/>
        </authorList>
    </citation>
    <scope>NUCLEOTIDE SEQUENCE [LARGE SCALE GENOMIC DNA]</scope>
    <source>
        <strain evidence="2">cv. AL8/78</strain>
    </source>
</reference>
<accession>A0A453MYV6</accession>
<reference evidence="1" key="3">
    <citation type="journal article" date="2017" name="Nature">
        <title>Genome sequence of the progenitor of the wheat D genome Aegilops tauschii.</title>
        <authorList>
            <person name="Luo M.C."/>
            <person name="Gu Y.Q."/>
            <person name="Puiu D."/>
            <person name="Wang H."/>
            <person name="Twardziok S.O."/>
            <person name="Deal K.R."/>
            <person name="Huo N."/>
            <person name="Zhu T."/>
            <person name="Wang L."/>
            <person name="Wang Y."/>
            <person name="McGuire P.E."/>
            <person name="Liu S."/>
            <person name="Long H."/>
            <person name="Ramasamy R.K."/>
            <person name="Rodriguez J.C."/>
            <person name="Van S.L."/>
            <person name="Yuan L."/>
            <person name="Wang Z."/>
            <person name="Xia Z."/>
            <person name="Xiao L."/>
            <person name="Anderson O.D."/>
            <person name="Ouyang S."/>
            <person name="Liang Y."/>
            <person name="Zimin A.V."/>
            <person name="Pertea G."/>
            <person name="Qi P."/>
            <person name="Bennetzen J.L."/>
            <person name="Dai X."/>
            <person name="Dawson M.W."/>
            <person name="Muller H.G."/>
            <person name="Kugler K."/>
            <person name="Rivarola-Duarte L."/>
            <person name="Spannagl M."/>
            <person name="Mayer K.F.X."/>
            <person name="Lu F.H."/>
            <person name="Bevan M.W."/>
            <person name="Leroy P."/>
            <person name="Li P."/>
            <person name="You F.M."/>
            <person name="Sun Q."/>
            <person name="Liu Z."/>
            <person name="Lyons E."/>
            <person name="Wicker T."/>
            <person name="Salzberg S.L."/>
            <person name="Devos K.M."/>
            <person name="Dvorak J."/>
        </authorList>
    </citation>
    <scope>NUCLEOTIDE SEQUENCE [LARGE SCALE GENOMIC DNA]</scope>
    <source>
        <strain evidence="1">cv. AL8/78</strain>
    </source>
</reference>
<sequence>MVAEAQIDRFGRSWPACPQHVRIYLHDHPRVGSTTWACSTPTCMHVTGGRTPIHLDRAPKSNNGLIPRKYITSVMHTDDVYPRRFRSKKAYYLPSSQNKSKLICVRAPLHISSIFSCCTPRFFSMHACILKIQKASFLHSFFYI</sequence>
<evidence type="ECO:0000313" key="1">
    <source>
        <dbReference type="EnsemblPlants" id="AET6Gv20151300.4"/>
    </source>
</evidence>
<organism evidence="1 2">
    <name type="scientific">Aegilops tauschii subsp. strangulata</name>
    <name type="common">Goatgrass</name>
    <dbReference type="NCBI Taxonomy" id="200361"/>
    <lineage>
        <taxon>Eukaryota</taxon>
        <taxon>Viridiplantae</taxon>
        <taxon>Streptophyta</taxon>
        <taxon>Embryophyta</taxon>
        <taxon>Tracheophyta</taxon>
        <taxon>Spermatophyta</taxon>
        <taxon>Magnoliopsida</taxon>
        <taxon>Liliopsida</taxon>
        <taxon>Poales</taxon>
        <taxon>Poaceae</taxon>
        <taxon>BOP clade</taxon>
        <taxon>Pooideae</taxon>
        <taxon>Triticodae</taxon>
        <taxon>Triticeae</taxon>
        <taxon>Triticinae</taxon>
        <taxon>Aegilops</taxon>
    </lineage>
</organism>
<dbReference type="AlphaFoldDB" id="A0A453MYV6"/>
<reference evidence="1" key="5">
    <citation type="journal article" date="2021" name="G3 (Bethesda)">
        <title>Aegilops tauschii genome assembly Aet v5.0 features greater sequence contiguity and improved annotation.</title>
        <authorList>
            <person name="Wang L."/>
            <person name="Zhu T."/>
            <person name="Rodriguez J.C."/>
            <person name="Deal K.R."/>
            <person name="Dubcovsky J."/>
            <person name="McGuire P.E."/>
            <person name="Lux T."/>
            <person name="Spannagl M."/>
            <person name="Mayer K.F.X."/>
            <person name="Baldrich P."/>
            <person name="Meyers B.C."/>
            <person name="Huo N."/>
            <person name="Gu Y.Q."/>
            <person name="Zhou H."/>
            <person name="Devos K.M."/>
            <person name="Bennetzen J.L."/>
            <person name="Unver T."/>
            <person name="Budak H."/>
            <person name="Gulick P.J."/>
            <person name="Galiba G."/>
            <person name="Kalapos B."/>
            <person name="Nelson D.R."/>
            <person name="Li P."/>
            <person name="You F.M."/>
            <person name="Luo M.C."/>
            <person name="Dvorak J."/>
        </authorList>
    </citation>
    <scope>NUCLEOTIDE SEQUENCE [LARGE SCALE GENOMIC DNA]</scope>
    <source>
        <strain evidence="1">cv. AL8/78</strain>
    </source>
</reference>
<name>A0A453MYV6_AEGTS</name>
<evidence type="ECO:0000313" key="2">
    <source>
        <dbReference type="Proteomes" id="UP000015105"/>
    </source>
</evidence>
<reference evidence="1" key="4">
    <citation type="submission" date="2019-03" db="UniProtKB">
        <authorList>
            <consortium name="EnsemblPlants"/>
        </authorList>
    </citation>
    <scope>IDENTIFICATION</scope>
</reference>
<keyword evidence="2" id="KW-1185">Reference proteome</keyword>
<dbReference type="Gramene" id="AET6Gv20151300.4">
    <property type="protein sequence ID" value="AET6Gv20151300.4"/>
    <property type="gene ID" value="AET6Gv20151300"/>
</dbReference>
<protein>
    <submittedName>
        <fullName evidence="1">Uncharacterized protein</fullName>
    </submittedName>
</protein>
<dbReference type="Proteomes" id="UP000015105">
    <property type="component" value="Chromosome 6D"/>
</dbReference>